<dbReference type="RefSeq" id="WP_408077285.1">
    <property type="nucleotide sequence ID" value="NZ_JBELQC010000001.1"/>
</dbReference>
<gene>
    <name evidence="2" type="ORF">ABS767_05165</name>
</gene>
<protein>
    <recommendedName>
        <fullName evidence="4">Secreted protein</fullName>
    </recommendedName>
</protein>
<proteinExistence type="predicted"/>
<evidence type="ECO:0000256" key="1">
    <source>
        <dbReference type="SAM" id="Coils"/>
    </source>
</evidence>
<dbReference type="EMBL" id="JBELQC010000001">
    <property type="protein sequence ID" value="MFL9840345.1"/>
    <property type="molecule type" value="Genomic_DNA"/>
</dbReference>
<feature type="coiled-coil region" evidence="1">
    <location>
        <begin position="131"/>
        <end position="158"/>
    </location>
</feature>
<sequence>MLRFLIFLVALAALAVIAITLATAGAAALGVFFGVRRLRERIDRVRMRRARCVDPEDPLETAWALAATEADWAVSRVAAARTSCTGLLAVADANPLATDAVDWANVIRRRVPDLVAACMDECRDATPGERRTNLEDLVESLEKIAAEAERRRDRFRDSRPSAFNIHRTYVDQRTRSGPLN</sequence>
<accession>A0ABW8YMB4</accession>
<organism evidence="2 3">
    <name type="scientific">Sphingomonas plantiphila</name>
    <dbReference type="NCBI Taxonomy" id="3163295"/>
    <lineage>
        <taxon>Bacteria</taxon>
        <taxon>Pseudomonadati</taxon>
        <taxon>Pseudomonadota</taxon>
        <taxon>Alphaproteobacteria</taxon>
        <taxon>Sphingomonadales</taxon>
        <taxon>Sphingomonadaceae</taxon>
        <taxon>Sphingomonas</taxon>
    </lineage>
</organism>
<reference evidence="2 3" key="1">
    <citation type="submission" date="2024-06" db="EMBL/GenBank/DDBJ databases">
        <authorList>
            <person name="Kaempfer P."/>
            <person name="Viver T."/>
        </authorList>
    </citation>
    <scope>NUCLEOTIDE SEQUENCE [LARGE SCALE GENOMIC DNA]</scope>
    <source>
        <strain evidence="2 3">ST-64</strain>
    </source>
</reference>
<comment type="caution">
    <text evidence="2">The sequence shown here is derived from an EMBL/GenBank/DDBJ whole genome shotgun (WGS) entry which is preliminary data.</text>
</comment>
<evidence type="ECO:0008006" key="4">
    <source>
        <dbReference type="Google" id="ProtNLM"/>
    </source>
</evidence>
<keyword evidence="3" id="KW-1185">Reference proteome</keyword>
<dbReference type="Proteomes" id="UP001629244">
    <property type="component" value="Unassembled WGS sequence"/>
</dbReference>
<evidence type="ECO:0000313" key="2">
    <source>
        <dbReference type="EMBL" id="MFL9840345.1"/>
    </source>
</evidence>
<keyword evidence="1" id="KW-0175">Coiled coil</keyword>
<evidence type="ECO:0000313" key="3">
    <source>
        <dbReference type="Proteomes" id="UP001629244"/>
    </source>
</evidence>
<name>A0ABW8YMB4_9SPHN</name>